<dbReference type="Proteomes" id="UP000007735">
    <property type="component" value="Chromosome"/>
</dbReference>
<dbReference type="PATRIC" id="fig|380.5.peg.269"/>
<proteinExistence type="predicted"/>
<reference evidence="1 2" key="1">
    <citation type="journal article" date="2012" name="J. Bacteriol.">
        <title>Genome sequence of the soybean symbiont Sinorhizobium fredii HH103.</title>
        <authorList>
            <person name="Weidner S."/>
            <person name="Becker A."/>
            <person name="Bonilla I."/>
            <person name="Jaenicke S."/>
            <person name="Lloret J."/>
            <person name="Margaret I."/>
            <person name="Puhler A."/>
            <person name="Ruiz-Sainz J.E."/>
            <person name="Schneiker-Bekel S."/>
            <person name="Szczepanowski R."/>
            <person name="Vinardell J.M."/>
            <person name="Zehner S."/>
            <person name="Gottfert M."/>
        </authorList>
    </citation>
    <scope>NUCLEOTIDE SEQUENCE [LARGE SCALE GENOMIC DNA]</scope>
    <source>
        <strain evidence="1 2">HH103</strain>
    </source>
</reference>
<dbReference type="GO" id="GO:0003677">
    <property type="term" value="F:DNA binding"/>
    <property type="evidence" value="ECO:0007669"/>
    <property type="project" value="InterPro"/>
</dbReference>
<dbReference type="InterPro" id="IPR008921">
    <property type="entry name" value="DNA_pol3_clamp-load_cplx_C"/>
</dbReference>
<dbReference type="RefSeq" id="WP_014327274.1">
    <property type="nucleotide sequence ID" value="NC_016812.1"/>
</dbReference>
<dbReference type="AlphaFoldDB" id="G9AAX1"/>
<dbReference type="EMBL" id="HE616890">
    <property type="protein sequence ID" value="CCE94751.1"/>
    <property type="molecule type" value="Genomic_DNA"/>
</dbReference>
<dbReference type="Gene3D" id="1.20.272.10">
    <property type="match status" value="1"/>
</dbReference>
<evidence type="ECO:0000313" key="2">
    <source>
        <dbReference type="Proteomes" id="UP000007735"/>
    </source>
</evidence>
<dbReference type="SUPFAM" id="SSF48019">
    <property type="entry name" value="post-AAA+ oligomerization domain-like"/>
    <property type="match status" value="1"/>
</dbReference>
<organism evidence="1 2">
    <name type="scientific">Sinorhizobium fredii (strain HH103)</name>
    <dbReference type="NCBI Taxonomy" id="1117943"/>
    <lineage>
        <taxon>Bacteria</taxon>
        <taxon>Pseudomonadati</taxon>
        <taxon>Pseudomonadota</taxon>
        <taxon>Alphaproteobacteria</taxon>
        <taxon>Hyphomicrobiales</taxon>
        <taxon>Rhizobiaceae</taxon>
        <taxon>Sinorhizobium/Ensifer group</taxon>
        <taxon>Sinorhizobium</taxon>
    </lineage>
</organism>
<dbReference type="eggNOG" id="ENOG5034627">
    <property type="taxonomic scope" value="Bacteria"/>
</dbReference>
<protein>
    <submittedName>
        <fullName evidence="1">Uncharacterized protein</fullName>
    </submittedName>
</protein>
<name>G9AAX1_SINF1</name>
<evidence type="ECO:0000313" key="1">
    <source>
        <dbReference type="EMBL" id="CCE94751.1"/>
    </source>
</evidence>
<dbReference type="KEGG" id="sfh:SFHH103_00247"/>
<dbReference type="HOGENOM" id="CLU_723223_0_0_5"/>
<gene>
    <name evidence="1" type="ordered locus">SFHH103_00247</name>
</gene>
<accession>G9AAX1</accession>
<sequence>MNGPDILASLRNELASEIQSYIPPQPEVLPVSPWLAMSMLQKAIRRGRSDFALQAAATLLHKYPDHFWRRCIVIAFEDVGVADFETVALVTAAASKTSRAAIGSEWVIASFLVSRLCAAAKCRAADDLVMVAERHPAYERERLDLTFRPISELISVALSNVAIGERALALWFAIGTERCRSEHLRKRRGAPTALFDFLCETDLPHTVVEVAREAFHKVGELHCPLLPLLWSVKPCDLRAPGDDEFPSWRMCGPLPSWALDMFSREGRTALKRFLATECPAARWVRTHVPQSQQVDFLGYILFSVDSGLLAKRLRWPLADELRRLAEIESQGTYCPDATEITEMLRDDLPLLNEVRAHVL</sequence>
<dbReference type="GO" id="GO:0006260">
    <property type="term" value="P:DNA replication"/>
    <property type="evidence" value="ECO:0007669"/>
    <property type="project" value="InterPro"/>
</dbReference>
<dbReference type="STRING" id="1117943.SFHH103_00247"/>